<feature type="region of interest" description="Disordered" evidence="1">
    <location>
        <begin position="59"/>
        <end position="87"/>
    </location>
</feature>
<dbReference type="EMBL" id="BPQB01000022">
    <property type="protein sequence ID" value="GJE91733.1"/>
    <property type="molecule type" value="Genomic_DNA"/>
</dbReference>
<sequence>MRWTVRRELAYSVILFAQRTPFQCHSSNILRSCKLDGNVDAGELGKMWTELPSVLEPSALTKAPGARPRGTEVPYRSSVNDGPPRRS</sequence>
<reference evidence="2 3" key="1">
    <citation type="submission" date="2021-08" db="EMBL/GenBank/DDBJ databases">
        <title>Draft Genome Sequence of Phanerochaete sordida strain YK-624.</title>
        <authorList>
            <person name="Mori T."/>
            <person name="Dohra H."/>
            <person name="Suzuki T."/>
            <person name="Kawagishi H."/>
            <person name="Hirai H."/>
        </authorList>
    </citation>
    <scope>NUCLEOTIDE SEQUENCE [LARGE SCALE GENOMIC DNA]</scope>
    <source>
        <strain evidence="2 3">YK-624</strain>
    </source>
</reference>
<evidence type="ECO:0000313" key="2">
    <source>
        <dbReference type="EMBL" id="GJE91733.1"/>
    </source>
</evidence>
<accession>A0A9P3GBA5</accession>
<evidence type="ECO:0000256" key="1">
    <source>
        <dbReference type="SAM" id="MobiDB-lite"/>
    </source>
</evidence>
<keyword evidence="3" id="KW-1185">Reference proteome</keyword>
<name>A0A9P3GBA5_9APHY</name>
<organism evidence="2 3">
    <name type="scientific">Phanerochaete sordida</name>
    <dbReference type="NCBI Taxonomy" id="48140"/>
    <lineage>
        <taxon>Eukaryota</taxon>
        <taxon>Fungi</taxon>
        <taxon>Dikarya</taxon>
        <taxon>Basidiomycota</taxon>
        <taxon>Agaricomycotina</taxon>
        <taxon>Agaricomycetes</taxon>
        <taxon>Polyporales</taxon>
        <taxon>Phanerochaetaceae</taxon>
        <taxon>Phanerochaete</taxon>
    </lineage>
</organism>
<protein>
    <submittedName>
        <fullName evidence="2">Uncharacterized protein</fullName>
    </submittedName>
</protein>
<evidence type="ECO:0000313" key="3">
    <source>
        <dbReference type="Proteomes" id="UP000703269"/>
    </source>
</evidence>
<proteinExistence type="predicted"/>
<comment type="caution">
    <text evidence="2">The sequence shown here is derived from an EMBL/GenBank/DDBJ whole genome shotgun (WGS) entry which is preliminary data.</text>
</comment>
<dbReference type="Proteomes" id="UP000703269">
    <property type="component" value="Unassembled WGS sequence"/>
</dbReference>
<dbReference type="AlphaFoldDB" id="A0A9P3GBA5"/>
<gene>
    <name evidence="2" type="ORF">PsYK624_078840</name>
</gene>